<dbReference type="AlphaFoldDB" id="A0A1I3T4M8"/>
<gene>
    <name evidence="1" type="ORF">SAMN05518846_104386</name>
</gene>
<evidence type="ECO:0000313" key="2">
    <source>
        <dbReference type="Proteomes" id="UP000198915"/>
    </source>
</evidence>
<proteinExistence type="predicted"/>
<dbReference type="Proteomes" id="UP000198915">
    <property type="component" value="Unassembled WGS sequence"/>
</dbReference>
<keyword evidence="2" id="KW-1185">Reference proteome</keyword>
<organism evidence="1 2">
    <name type="scientific">Brevibacillus centrosporus</name>
    <dbReference type="NCBI Taxonomy" id="54910"/>
    <lineage>
        <taxon>Bacteria</taxon>
        <taxon>Bacillati</taxon>
        <taxon>Bacillota</taxon>
        <taxon>Bacilli</taxon>
        <taxon>Bacillales</taxon>
        <taxon>Paenibacillaceae</taxon>
        <taxon>Brevibacillus</taxon>
    </lineage>
</organism>
<dbReference type="EMBL" id="FORT01000004">
    <property type="protein sequence ID" value="SFJ64801.1"/>
    <property type="molecule type" value="Genomic_DNA"/>
</dbReference>
<accession>A0A1I3T4M8</accession>
<evidence type="ECO:0000313" key="1">
    <source>
        <dbReference type="EMBL" id="SFJ64801.1"/>
    </source>
</evidence>
<sequence length="46" mass="5074">MVALVVEPVKVAAKAQAKEMAAKMVETAVLVRVTTEIMETTWKWKG</sequence>
<reference evidence="2" key="1">
    <citation type="submission" date="2016-10" db="EMBL/GenBank/DDBJ databases">
        <authorList>
            <person name="Varghese N."/>
            <person name="Submissions S."/>
        </authorList>
    </citation>
    <scope>NUCLEOTIDE SEQUENCE [LARGE SCALE GENOMIC DNA]</scope>
    <source>
        <strain evidence="2">OK042</strain>
    </source>
</reference>
<name>A0A1I3T4M8_9BACL</name>
<protein>
    <submittedName>
        <fullName evidence="1">Uncharacterized protein</fullName>
    </submittedName>
</protein>